<organism evidence="2 3">
    <name type="scientific">Streptomyces lannensis</name>
    <dbReference type="NCBI Taxonomy" id="766498"/>
    <lineage>
        <taxon>Bacteria</taxon>
        <taxon>Bacillati</taxon>
        <taxon>Actinomycetota</taxon>
        <taxon>Actinomycetes</taxon>
        <taxon>Kitasatosporales</taxon>
        <taxon>Streptomycetaceae</taxon>
        <taxon>Streptomyces</taxon>
    </lineage>
</organism>
<proteinExistence type="predicted"/>
<name>A0ABP7LCL5_9ACTN</name>
<comment type="caution">
    <text evidence="2">The sequence shown here is derived from an EMBL/GenBank/DDBJ whole genome shotgun (WGS) entry which is preliminary data.</text>
</comment>
<evidence type="ECO:0000313" key="2">
    <source>
        <dbReference type="EMBL" id="GAA3897778.1"/>
    </source>
</evidence>
<feature type="compositionally biased region" description="Basic and acidic residues" evidence="1">
    <location>
        <begin position="72"/>
        <end position="82"/>
    </location>
</feature>
<protein>
    <submittedName>
        <fullName evidence="2">Uncharacterized protein</fullName>
    </submittedName>
</protein>
<dbReference type="Proteomes" id="UP001501563">
    <property type="component" value="Unassembled WGS sequence"/>
</dbReference>
<feature type="region of interest" description="Disordered" evidence="1">
    <location>
        <begin position="40"/>
        <end position="82"/>
    </location>
</feature>
<evidence type="ECO:0000256" key="1">
    <source>
        <dbReference type="SAM" id="MobiDB-lite"/>
    </source>
</evidence>
<gene>
    <name evidence="2" type="ORF">GCM10022207_77650</name>
</gene>
<evidence type="ECO:0000313" key="3">
    <source>
        <dbReference type="Proteomes" id="UP001501563"/>
    </source>
</evidence>
<dbReference type="EMBL" id="BAAAZA010000038">
    <property type="protein sequence ID" value="GAA3897778.1"/>
    <property type="molecule type" value="Genomic_DNA"/>
</dbReference>
<keyword evidence="3" id="KW-1185">Reference proteome</keyword>
<sequence length="82" mass="9273">MTCKESGSPRPYIGFQQQWKLRGEGVPIFVKRDQQVRVGARVHGRPGTPERAPGRTREWPAAATDRGPVRLRAAEERTRHSP</sequence>
<reference evidence="3" key="1">
    <citation type="journal article" date="2019" name="Int. J. Syst. Evol. Microbiol.">
        <title>The Global Catalogue of Microorganisms (GCM) 10K type strain sequencing project: providing services to taxonomists for standard genome sequencing and annotation.</title>
        <authorList>
            <consortium name="The Broad Institute Genomics Platform"/>
            <consortium name="The Broad Institute Genome Sequencing Center for Infectious Disease"/>
            <person name="Wu L."/>
            <person name="Ma J."/>
        </authorList>
    </citation>
    <scope>NUCLEOTIDE SEQUENCE [LARGE SCALE GENOMIC DNA]</scope>
    <source>
        <strain evidence="3">JCM 16578</strain>
    </source>
</reference>
<accession>A0ABP7LCL5</accession>